<dbReference type="InParanoid" id="A0A397S4Z6"/>
<evidence type="ECO:0000313" key="2">
    <source>
        <dbReference type="EMBL" id="RIA77781.1"/>
    </source>
</evidence>
<dbReference type="PROSITE" id="PS51257">
    <property type="entry name" value="PROKAR_LIPOPROTEIN"/>
    <property type="match status" value="1"/>
</dbReference>
<dbReference type="InterPro" id="IPR028082">
    <property type="entry name" value="Peripla_BP_I"/>
</dbReference>
<dbReference type="PANTHER" id="PTHR35271">
    <property type="entry name" value="ABC TRANSPORTER, SUBSTRATE-BINDING LIPOPROTEIN-RELATED"/>
    <property type="match status" value="1"/>
</dbReference>
<dbReference type="RefSeq" id="WP_119016086.1">
    <property type="nucleotide sequence ID" value="NZ_QXEV01000007.1"/>
</dbReference>
<dbReference type="OrthoDB" id="9776955at2"/>
<dbReference type="SUPFAM" id="SSF53822">
    <property type="entry name" value="Periplasmic binding protein-like I"/>
    <property type="match status" value="1"/>
</dbReference>
<dbReference type="PANTHER" id="PTHR35271:SF1">
    <property type="entry name" value="ABC TRANSPORTER, SUBSTRATE-BINDING LIPOPROTEIN"/>
    <property type="match status" value="1"/>
</dbReference>
<dbReference type="CDD" id="cd06325">
    <property type="entry name" value="PBP1_ABC_unchar_transporter"/>
    <property type="match status" value="1"/>
</dbReference>
<keyword evidence="3" id="KW-1185">Reference proteome</keyword>
<dbReference type="Pfam" id="PF04392">
    <property type="entry name" value="ABC_sub_bind"/>
    <property type="match status" value="1"/>
</dbReference>
<keyword evidence="1" id="KW-0732">Signal</keyword>
<reference evidence="2 3" key="1">
    <citation type="submission" date="2018-08" db="EMBL/GenBank/DDBJ databases">
        <title>Genomic Encyclopedia of Archaeal and Bacterial Type Strains, Phase II (KMG-II): from individual species to whole genera.</title>
        <authorList>
            <person name="Goeker M."/>
        </authorList>
    </citation>
    <scope>NUCLEOTIDE SEQUENCE [LARGE SCALE GENOMIC DNA]</scope>
    <source>
        <strain evidence="2 3">ATCC 27112</strain>
    </source>
</reference>
<dbReference type="Gene3D" id="3.40.50.2300">
    <property type="match status" value="2"/>
</dbReference>
<proteinExistence type="predicted"/>
<dbReference type="EMBL" id="QXEV01000007">
    <property type="protein sequence ID" value="RIA77781.1"/>
    <property type="molecule type" value="Genomic_DNA"/>
</dbReference>
<gene>
    <name evidence="2" type="ORF">EI71_00934</name>
</gene>
<feature type="signal peptide" evidence="1">
    <location>
        <begin position="1"/>
        <end position="22"/>
    </location>
</feature>
<feature type="chain" id="PRO_5017207717" evidence="1">
    <location>
        <begin position="23"/>
        <end position="339"/>
    </location>
</feature>
<sequence length="339" mass="35725">MKKLFKAVVALGAVALTGAALASCGGSNEVDIHANKIGTGDQKIAVVKYLSHTSLNMIEDAIVEEIVDKLDESKYTLTKYDGAADSAIISQTLSQLKSENTDIVICIATPVAVAAKAAFVGTDTKVVFAAVSDPVAADIVSNLDAPEGNITGTSDAVDLEKQLELAYQVNPNLKKIGYIYTGGEANSVANLNRLTELAETKDLELLDRQISTPAEITEVANALVSKVDALIVTDDNNVASAMPTLSTILIENKVPCYCAADSEIMDGGMMGYSINYVKLGKDTADMAVDLLGGKAVKDVPVKVYQSNELALYYNSIFVNNANITIPAELLAKAIDLAKA</sequence>
<protein>
    <submittedName>
        <fullName evidence="2">Putative ABC transport system substrate-binding protein</fullName>
    </submittedName>
</protein>
<accession>A0A397S4Z6</accession>
<dbReference type="Proteomes" id="UP000266506">
    <property type="component" value="Unassembled WGS sequence"/>
</dbReference>
<organism evidence="2 3">
    <name type="scientific">Anaeroplasma bactoclasticum</name>
    <dbReference type="NCBI Taxonomy" id="2088"/>
    <lineage>
        <taxon>Bacteria</taxon>
        <taxon>Bacillati</taxon>
        <taxon>Mycoplasmatota</taxon>
        <taxon>Mollicutes</taxon>
        <taxon>Anaeroplasmatales</taxon>
        <taxon>Anaeroplasmataceae</taxon>
        <taxon>Anaeroplasma</taxon>
    </lineage>
</organism>
<comment type="caution">
    <text evidence="2">The sequence shown here is derived from an EMBL/GenBank/DDBJ whole genome shotgun (WGS) entry which is preliminary data.</text>
</comment>
<evidence type="ECO:0000313" key="3">
    <source>
        <dbReference type="Proteomes" id="UP000266506"/>
    </source>
</evidence>
<name>A0A397S4Z6_9MOLU</name>
<dbReference type="InterPro" id="IPR007487">
    <property type="entry name" value="ABC_transpt-TYRBP-like"/>
</dbReference>
<dbReference type="AlphaFoldDB" id="A0A397S4Z6"/>
<evidence type="ECO:0000256" key="1">
    <source>
        <dbReference type="SAM" id="SignalP"/>
    </source>
</evidence>